<feature type="compositionally biased region" description="Low complexity" evidence="1">
    <location>
        <begin position="615"/>
        <end position="629"/>
    </location>
</feature>
<keyword evidence="3" id="KW-1185">Reference proteome</keyword>
<protein>
    <recommendedName>
        <fullName evidence="4">Glycogen debranching enzyme</fullName>
    </recommendedName>
</protein>
<gene>
    <name evidence="2" type="ORF">PSANT_00685</name>
</gene>
<dbReference type="AlphaFoldDB" id="A0A5C3FHJ3"/>
<feature type="region of interest" description="Disordered" evidence="1">
    <location>
        <begin position="40"/>
        <end position="66"/>
    </location>
</feature>
<evidence type="ECO:0008006" key="4">
    <source>
        <dbReference type="Google" id="ProtNLM"/>
    </source>
</evidence>
<proteinExistence type="predicted"/>
<dbReference type="Proteomes" id="UP000325008">
    <property type="component" value="Unassembled WGS sequence"/>
</dbReference>
<organism evidence="2 3">
    <name type="scientific">Pseudozyma antarctica</name>
    <name type="common">Yeast</name>
    <name type="synonym">Candida antarctica</name>
    <dbReference type="NCBI Taxonomy" id="84753"/>
    <lineage>
        <taxon>Eukaryota</taxon>
        <taxon>Fungi</taxon>
        <taxon>Dikarya</taxon>
        <taxon>Basidiomycota</taxon>
        <taxon>Ustilaginomycotina</taxon>
        <taxon>Ustilaginomycetes</taxon>
        <taxon>Ustilaginales</taxon>
        <taxon>Ustilaginaceae</taxon>
        <taxon>Moesziomyces</taxon>
    </lineage>
</organism>
<accession>A0A5C3FHJ3</accession>
<feature type="region of interest" description="Disordered" evidence="1">
    <location>
        <begin position="615"/>
        <end position="634"/>
    </location>
</feature>
<sequence>MKLPIVEPKAIAVGFVAAAMAAAQQSSSASMSMSASASATAPSSASSTASTSSSAPSNPLITRNPPEQVDLSLNLTSGPYDNYFYRSNLTAAQVLLTNTSAANPSDNSTKPTLNRFLVALPAGNSGSVAYFLPYTNGSTANATNSTGSGLTVTLGESGIKGAYGDGGLHGVTGELVLSQSATLGTTLLGSIRTVRDYTEGNGLTNQIFNWTVTQADNQTIWLSKPWLNETIVRNAQGEQTGTARYSLEWLLQATNGTSFEVIPSNNGTYTPPTVHILTPPVNTNDTTRAMPQPATVTFTVQVNETALAPLSVDTLFASNTSASMQPQAQTQFSFLTYASKFTAGGWRFLTYFGRDTMFTTRMLMNNKTLTPFAIESVLGGVLERINITSGEVCHEETIGDYATFVNIGEGQPEKGNEPFYDYKMKDTHYALLPQLADYLLRYNATSSNLTASEEARQFLARPATLANGTAYSELLYANIGYVLNTSTAFANDPTNYTNLARIKQGVPVGNWRDSNQGGGWGVYMSDTSTALVPAALYAISDLATSGLLQNFTSKTANISKDNLAETARNYAQVWEEEAPKFFQYNVTSEDAESRLQGYVQRANLSDSLLYGQGSLNSTSAGNSTGNSTAESGMQRRWGGVSFGREAEFSLLSARQASGTNGTNTTQSSGGSGNQTTLYGLSLLEDGTVVPVQNSDLSFNLLYSRRPSRALIEAVITALQPYPRGLLTNVGMLVTNPAYDPNTTKTEELDRTAYHGTVSWGFQTNFMASGLDRVLASCDNSTTRTEVEKSGLTERPEWCDDQQLVDRLTNAQAMLWQAVNGAYEERFAEVWSWTWSNETNRFSVTALGDISPEGTESDAIQLWSYGLLGIQDPTMAASNASATPA</sequence>
<dbReference type="RefSeq" id="XP_014659750.1">
    <property type="nucleotide sequence ID" value="XM_014804264.1"/>
</dbReference>
<feature type="compositionally biased region" description="Low complexity" evidence="1">
    <location>
        <begin position="40"/>
        <end position="57"/>
    </location>
</feature>
<evidence type="ECO:0000313" key="2">
    <source>
        <dbReference type="EMBL" id="SPO43001.1"/>
    </source>
</evidence>
<evidence type="ECO:0000256" key="1">
    <source>
        <dbReference type="SAM" id="MobiDB-lite"/>
    </source>
</evidence>
<reference evidence="2" key="1">
    <citation type="submission" date="2018-03" db="EMBL/GenBank/DDBJ databases">
        <authorList>
            <person name="Guldener U."/>
        </authorList>
    </citation>
    <scope>NUCLEOTIDE SEQUENCE [LARGE SCALE GENOMIC DNA]</scope>
    <source>
        <strain evidence="2">ATCC34888</strain>
    </source>
</reference>
<evidence type="ECO:0000313" key="3">
    <source>
        <dbReference type="Proteomes" id="UP000325008"/>
    </source>
</evidence>
<dbReference type="OrthoDB" id="2591256at2759"/>
<name>A0A5C3FHJ3_PSEA2</name>
<comment type="caution">
    <text evidence="2">The sequence shown here is derived from an EMBL/GenBank/DDBJ whole genome shotgun (WGS) entry which is preliminary data.</text>
</comment>
<dbReference type="EMBL" id="OOIQ01000001">
    <property type="protein sequence ID" value="SPO43001.1"/>
    <property type="molecule type" value="Genomic_DNA"/>
</dbReference>